<evidence type="ECO:0000313" key="7">
    <source>
        <dbReference type="EMBL" id="SPQ94956.1"/>
    </source>
</evidence>
<keyword evidence="7" id="KW-0496">Mitochondrion</keyword>
<accession>A0A3P3Y462</accession>
<dbReference type="GO" id="GO:0016236">
    <property type="term" value="P:macroautophagy"/>
    <property type="evidence" value="ECO:0007669"/>
    <property type="project" value="TreeGrafter"/>
</dbReference>
<keyword evidence="4 6" id="KW-0472">Membrane</keyword>
<dbReference type="Proteomes" id="UP000290189">
    <property type="component" value="Unassembled WGS sequence"/>
</dbReference>
<dbReference type="Pfam" id="PF07264">
    <property type="entry name" value="EI24"/>
    <property type="match status" value="1"/>
</dbReference>
<dbReference type="PANTHER" id="PTHR21389">
    <property type="entry name" value="P53 INDUCED PROTEIN"/>
    <property type="match status" value="1"/>
</dbReference>
<keyword evidence="3 6" id="KW-1133">Transmembrane helix</keyword>
<evidence type="ECO:0000256" key="2">
    <source>
        <dbReference type="ARBA" id="ARBA00022692"/>
    </source>
</evidence>
<feature type="transmembrane region" description="Helical" evidence="6">
    <location>
        <begin position="380"/>
        <end position="396"/>
    </location>
</feature>
<feature type="region of interest" description="Disordered" evidence="5">
    <location>
        <begin position="1"/>
        <end position="28"/>
    </location>
</feature>
<feature type="transmembrane region" description="Helical" evidence="6">
    <location>
        <begin position="357"/>
        <end position="374"/>
    </location>
</feature>
<evidence type="ECO:0000256" key="1">
    <source>
        <dbReference type="ARBA" id="ARBA00004141"/>
    </source>
</evidence>
<dbReference type="GO" id="GO:0016020">
    <property type="term" value="C:membrane"/>
    <property type="evidence" value="ECO:0007669"/>
    <property type="project" value="UniProtKB-SubCell"/>
</dbReference>
<feature type="transmembrane region" description="Helical" evidence="6">
    <location>
        <begin position="164"/>
        <end position="187"/>
    </location>
</feature>
<reference evidence="7 8" key="1">
    <citation type="submission" date="2018-03" db="EMBL/GenBank/DDBJ databases">
        <authorList>
            <person name="Fogelqvist J."/>
        </authorList>
    </citation>
    <scope>NUCLEOTIDE SEQUENCE [LARGE SCALE GENOMIC DNA]</scope>
</reference>
<feature type="transmembrane region" description="Helical" evidence="6">
    <location>
        <begin position="320"/>
        <end position="337"/>
    </location>
</feature>
<feature type="transmembrane region" description="Helical" evidence="6">
    <location>
        <begin position="245"/>
        <end position="274"/>
    </location>
</feature>
<evidence type="ECO:0000256" key="5">
    <source>
        <dbReference type="SAM" id="MobiDB-lite"/>
    </source>
</evidence>
<comment type="subcellular location">
    <subcellularLocation>
        <location evidence="1">Membrane</location>
        <topology evidence="1">Multi-pass membrane protein</topology>
    </subcellularLocation>
</comment>
<evidence type="ECO:0000313" key="8">
    <source>
        <dbReference type="Proteomes" id="UP000290189"/>
    </source>
</evidence>
<evidence type="ECO:0000256" key="4">
    <source>
        <dbReference type="ARBA" id="ARBA00023136"/>
    </source>
</evidence>
<protein>
    <submittedName>
        <fullName evidence="7">Uncharacterized protein</fullName>
    </submittedName>
</protein>
<dbReference type="AlphaFoldDB" id="A0A3P3Y462"/>
<keyword evidence="2 6" id="KW-0812">Transmembrane</keyword>
<name>A0A3P3Y462_PLABS</name>
<proteinExistence type="predicted"/>
<feature type="transmembrane region" description="Helical" evidence="6">
    <location>
        <begin position="199"/>
        <end position="225"/>
    </location>
</feature>
<geneLocation type="mitochondrion" evidence="7"/>
<dbReference type="InterPro" id="IPR059112">
    <property type="entry name" value="CysZ/EI24"/>
</dbReference>
<dbReference type="GO" id="GO:0005783">
    <property type="term" value="C:endoplasmic reticulum"/>
    <property type="evidence" value="ECO:0007669"/>
    <property type="project" value="TreeGrafter"/>
</dbReference>
<gene>
    <name evidence="7" type="ORF">PLBR_LOCUS2171</name>
</gene>
<evidence type="ECO:0000256" key="3">
    <source>
        <dbReference type="ARBA" id="ARBA00022989"/>
    </source>
</evidence>
<dbReference type="EMBL" id="OVEO01000003">
    <property type="protein sequence ID" value="SPQ94956.1"/>
    <property type="molecule type" value="Genomic_DNA"/>
</dbReference>
<evidence type="ECO:0000256" key="6">
    <source>
        <dbReference type="SAM" id="Phobius"/>
    </source>
</evidence>
<organism evidence="7 8">
    <name type="scientific">Plasmodiophora brassicae</name>
    <name type="common">Clubroot disease agent</name>
    <dbReference type="NCBI Taxonomy" id="37360"/>
    <lineage>
        <taxon>Eukaryota</taxon>
        <taxon>Sar</taxon>
        <taxon>Rhizaria</taxon>
        <taxon>Endomyxa</taxon>
        <taxon>Phytomyxea</taxon>
        <taxon>Plasmodiophorida</taxon>
        <taxon>Plasmodiophoridae</taxon>
        <taxon>Plasmodiophora</taxon>
    </lineage>
</organism>
<sequence length="441" mass="48804">MPSRGLRPDRTVESTAGDRAEIGNGRWDDGVRQARQIDLMKPAPQPFVPMARGTADRSHSRFQLGKQAGRAKRIATRFAAFAGIDHLRPRWGGSQTPVRDRTGRVANTASSSESAVLEQFHVNSRQQVGGNGSCAHKFNGRLCMAPAKAGSGELGAPAPPAVPVWRAILAGVVDAVSLHNVAAFVLMSATVRRNMLRCALLNIVIFSGSILLTSQIVMPVIRAIIGDSSTATFLGLLLDRLYRIFWIWPVYCLSFLFNTVWYQSIADSAFIISARKPSRRRASVSDWVAAMAEEVYRFALLGCFVAQVAMLSLLPLIGSLAWNVLMTWLYSFYMWEYKWALQGWTMDQRVAFFQRRWAYFFGFGAPATLLSVVWPTFISYGVFAFLFPCFIILAIASRPQPHVGFAAETGIPIFASSMVLSGKLASLCRPAPRSRTRDHED</sequence>
<feature type="transmembrane region" description="Helical" evidence="6">
    <location>
        <begin position="295"/>
        <end position="314"/>
    </location>
</feature>
<dbReference type="PANTHER" id="PTHR21389:SF0">
    <property type="entry name" value="ETOPOSIDE-INDUCED PROTEIN 2.4 HOMOLOG"/>
    <property type="match status" value="1"/>
</dbReference>